<dbReference type="Proteomes" id="UP000283850">
    <property type="component" value="Unassembled WGS sequence"/>
</dbReference>
<dbReference type="InterPro" id="IPR000531">
    <property type="entry name" value="Beta-barrel_TonB"/>
</dbReference>
<evidence type="ECO:0000256" key="7">
    <source>
        <dbReference type="ARBA" id="ARBA00023237"/>
    </source>
</evidence>
<protein>
    <submittedName>
        <fullName evidence="13">TonB-dependent receptor</fullName>
    </submittedName>
</protein>
<keyword evidence="5 9" id="KW-0798">TonB box</keyword>
<feature type="domain" description="TonB-dependent receptor-like beta-barrel" evidence="11">
    <location>
        <begin position="374"/>
        <end position="768"/>
    </location>
</feature>
<dbReference type="Gene3D" id="2.170.130.10">
    <property type="entry name" value="TonB-dependent receptor, plug domain"/>
    <property type="match status" value="1"/>
</dbReference>
<dbReference type="GO" id="GO:0009279">
    <property type="term" value="C:cell outer membrane"/>
    <property type="evidence" value="ECO:0007669"/>
    <property type="project" value="UniProtKB-SubCell"/>
</dbReference>
<dbReference type="InterPro" id="IPR039426">
    <property type="entry name" value="TonB-dep_rcpt-like"/>
</dbReference>
<dbReference type="NCBIfam" id="TIGR04056">
    <property type="entry name" value="OMP_RagA_SusC"/>
    <property type="match status" value="1"/>
</dbReference>
<evidence type="ECO:0000259" key="12">
    <source>
        <dbReference type="Pfam" id="PF07715"/>
    </source>
</evidence>
<dbReference type="Pfam" id="PF07715">
    <property type="entry name" value="Plug"/>
    <property type="match status" value="1"/>
</dbReference>
<comment type="similarity">
    <text evidence="8 9">Belongs to the TonB-dependent receptor family.</text>
</comment>
<evidence type="ECO:0000256" key="1">
    <source>
        <dbReference type="ARBA" id="ARBA00004571"/>
    </source>
</evidence>
<dbReference type="Pfam" id="PF13715">
    <property type="entry name" value="CarbopepD_reg_2"/>
    <property type="match status" value="1"/>
</dbReference>
<keyword evidence="7 8" id="KW-0998">Cell outer membrane</keyword>
<accession>A0A412YL25</accession>
<dbReference type="InterPro" id="IPR037066">
    <property type="entry name" value="Plug_dom_sf"/>
</dbReference>
<organism evidence="13 14">
    <name type="scientific">Bacteroides intestinalis</name>
    <dbReference type="NCBI Taxonomy" id="329854"/>
    <lineage>
        <taxon>Bacteria</taxon>
        <taxon>Pseudomonadati</taxon>
        <taxon>Bacteroidota</taxon>
        <taxon>Bacteroidia</taxon>
        <taxon>Bacteroidales</taxon>
        <taxon>Bacteroidaceae</taxon>
        <taxon>Bacteroides</taxon>
    </lineage>
</organism>
<sequence length="1033" mass="114972">MKTHENRALFSKAVLKATTCLFLAAGASVSPAFAFPEMTETMGTEIVQQQTITITGVVKDKEGEPVIGANVLEKGTSNGVITNIDGEYTLKVKGPKSVLVISYIGYETQEFSVGANRKINATLQEDSKMIDEVVVIGYGTQRKGDVTSAITSVKAEDFTIGKIGDAAELVKGKIAGLSIVKSSGDPTETSSIMLRGLTTVKGSVTPLVLVDGVEGSLTTVAPENIASIDVLKDASAAAIYGTRGANGVILITTKSGKRDSHASANYSGYVSFSNWTKKSDFMDTHDVLYGMTSFNYEGYDTDWLAAITRKAGYRQNHSLTLDGGSKNSTYSANVTYSDEQGIMRKSDNRNLKMQLDFTQYALNDWLKFNVNALVTRQTYTLNNNTYAYRQAIIRNPSSPIYNEDGSYNENLNLLYYYNPRGIQDEYIGDGRNRFYRLSGNITFEPIKGWQTNLMVSMKENVYTGESYTTSKHYSLVTQNDYNGSASKSESASRNDNIELTSKYDFNIDKHRVSALVGYSYLYNVYDGFSASNGNFPTEAYLYNNLGIGTLLTEEDRHAGMSSSKSDDKLIGFFGRVSYGYDNRYNALISVRREGSTRFGSNHRWGTFPSVSLGWTISNEEFMKDQTWLNNLKLRVGYGVTGVIPTTNYLSQYTYNYDSYGDIMNKEGDWIQTLKVAQNPNKDLKWETTKEYNFGLDWSLLNERLSGSVDYYVKTTSDLLYDYSVPVPPNLYSSTTANVGKMRNNGIEIMINAIPVRTRDFEWNTTLTLSHNKNKLLSLSNDLYETETFHEVGGLGEPITVATHCMEVGKSLGDFWGLKSVGVSKDGVVLVEVSDGKGGWAVKEFNTNLNVKENRQRLGSGLPKVYAGWANNFRYKSFDLSLQFTGQFGYKILNAQRCYYENNSVAYNRLKSAANYYSAINTDGTPYIDEATGKQKMVRLSNSMGQGFWSDHLEKGDFVKLTNVTLGYELPLAGKIKKFINYARLYLSAENVFCITGYSGIDPEVSNNFMSPGIDYQDKYPTTRSFTVGMNLTF</sequence>
<feature type="domain" description="TonB-dependent receptor plug" evidence="12">
    <location>
        <begin position="144"/>
        <end position="248"/>
    </location>
</feature>
<feature type="chain" id="PRO_5019274229" evidence="10">
    <location>
        <begin position="35"/>
        <end position="1033"/>
    </location>
</feature>
<evidence type="ECO:0000259" key="11">
    <source>
        <dbReference type="Pfam" id="PF00593"/>
    </source>
</evidence>
<keyword evidence="10" id="KW-0732">Signal</keyword>
<dbReference type="EMBL" id="QRZF01000001">
    <property type="protein sequence ID" value="RGV58111.1"/>
    <property type="molecule type" value="Genomic_DNA"/>
</dbReference>
<keyword evidence="13" id="KW-0675">Receptor</keyword>
<dbReference type="AlphaFoldDB" id="A0A412YL25"/>
<evidence type="ECO:0000256" key="6">
    <source>
        <dbReference type="ARBA" id="ARBA00023136"/>
    </source>
</evidence>
<gene>
    <name evidence="13" type="ORF">DWW10_00225</name>
</gene>
<name>A0A412YL25_9BACE</name>
<keyword evidence="4 8" id="KW-0812">Transmembrane</keyword>
<dbReference type="Gene3D" id="2.60.40.1120">
    <property type="entry name" value="Carboxypeptidase-like, regulatory domain"/>
    <property type="match status" value="1"/>
</dbReference>
<dbReference type="InterPro" id="IPR023997">
    <property type="entry name" value="TonB-dep_OMP_SusC/RagA_CS"/>
</dbReference>
<dbReference type="PROSITE" id="PS52016">
    <property type="entry name" value="TONB_DEPENDENT_REC_3"/>
    <property type="match status" value="1"/>
</dbReference>
<dbReference type="SUPFAM" id="SSF56935">
    <property type="entry name" value="Porins"/>
    <property type="match status" value="1"/>
</dbReference>
<keyword evidence="2 8" id="KW-0813">Transport</keyword>
<dbReference type="FunFam" id="2.60.40.1120:FF:000003">
    <property type="entry name" value="Outer membrane protein Omp121"/>
    <property type="match status" value="1"/>
</dbReference>
<evidence type="ECO:0000256" key="10">
    <source>
        <dbReference type="SAM" id="SignalP"/>
    </source>
</evidence>
<dbReference type="Gene3D" id="2.40.170.20">
    <property type="entry name" value="TonB-dependent receptor, beta-barrel domain"/>
    <property type="match status" value="1"/>
</dbReference>
<evidence type="ECO:0000256" key="4">
    <source>
        <dbReference type="ARBA" id="ARBA00022692"/>
    </source>
</evidence>
<keyword evidence="3 8" id="KW-1134">Transmembrane beta strand</keyword>
<dbReference type="SUPFAM" id="SSF49464">
    <property type="entry name" value="Carboxypeptidase regulatory domain-like"/>
    <property type="match status" value="1"/>
</dbReference>
<dbReference type="Pfam" id="PF00593">
    <property type="entry name" value="TonB_dep_Rec_b-barrel"/>
    <property type="match status" value="1"/>
</dbReference>
<dbReference type="InterPro" id="IPR012910">
    <property type="entry name" value="Plug_dom"/>
</dbReference>
<dbReference type="RefSeq" id="WP_022393990.1">
    <property type="nucleotide sequence ID" value="NZ_QRZF01000001.1"/>
</dbReference>
<evidence type="ECO:0000256" key="3">
    <source>
        <dbReference type="ARBA" id="ARBA00022452"/>
    </source>
</evidence>
<feature type="signal peptide" evidence="10">
    <location>
        <begin position="1"/>
        <end position="34"/>
    </location>
</feature>
<comment type="subcellular location">
    <subcellularLocation>
        <location evidence="1 8">Cell outer membrane</location>
        <topology evidence="1 8">Multi-pass membrane protein</topology>
    </subcellularLocation>
</comment>
<keyword evidence="6 8" id="KW-0472">Membrane</keyword>
<dbReference type="NCBIfam" id="TIGR04057">
    <property type="entry name" value="SusC_RagA_signa"/>
    <property type="match status" value="1"/>
</dbReference>
<reference evidence="13 14" key="1">
    <citation type="submission" date="2018-08" db="EMBL/GenBank/DDBJ databases">
        <title>A genome reference for cultivated species of the human gut microbiota.</title>
        <authorList>
            <person name="Zou Y."/>
            <person name="Xue W."/>
            <person name="Luo G."/>
        </authorList>
    </citation>
    <scope>NUCLEOTIDE SEQUENCE [LARGE SCALE GENOMIC DNA]</scope>
    <source>
        <strain evidence="13 14">AF14-32</strain>
    </source>
</reference>
<dbReference type="InterPro" id="IPR023996">
    <property type="entry name" value="TonB-dep_OMP_SusC/RagA"/>
</dbReference>
<evidence type="ECO:0000256" key="2">
    <source>
        <dbReference type="ARBA" id="ARBA00022448"/>
    </source>
</evidence>
<dbReference type="InterPro" id="IPR008969">
    <property type="entry name" value="CarboxyPept-like_regulatory"/>
</dbReference>
<proteinExistence type="inferred from homology"/>
<evidence type="ECO:0000313" key="14">
    <source>
        <dbReference type="Proteomes" id="UP000283850"/>
    </source>
</evidence>
<comment type="caution">
    <text evidence="13">The sequence shown here is derived from an EMBL/GenBank/DDBJ whole genome shotgun (WGS) entry which is preliminary data.</text>
</comment>
<evidence type="ECO:0000313" key="13">
    <source>
        <dbReference type="EMBL" id="RGV58111.1"/>
    </source>
</evidence>
<evidence type="ECO:0000256" key="8">
    <source>
        <dbReference type="PROSITE-ProRule" id="PRU01360"/>
    </source>
</evidence>
<evidence type="ECO:0000256" key="5">
    <source>
        <dbReference type="ARBA" id="ARBA00023077"/>
    </source>
</evidence>
<dbReference type="InterPro" id="IPR036942">
    <property type="entry name" value="Beta-barrel_TonB_sf"/>
</dbReference>
<evidence type="ECO:0000256" key="9">
    <source>
        <dbReference type="RuleBase" id="RU003357"/>
    </source>
</evidence>